<feature type="domain" description="Glycosyl transferase family 25" evidence="1">
    <location>
        <begin position="1"/>
        <end position="90"/>
    </location>
</feature>
<dbReference type="KEGG" id="pur:AOC03_00660"/>
<keyword evidence="3" id="KW-1185">Reference proteome</keyword>
<dbReference type="EMBL" id="CP012678">
    <property type="protein sequence ID" value="ALF58741.1"/>
    <property type="molecule type" value="Genomic_DNA"/>
</dbReference>
<dbReference type="Proteomes" id="UP000059847">
    <property type="component" value="Chromosome"/>
</dbReference>
<dbReference type="AlphaFoldDB" id="A0A0M4TD89"/>
<sequence>MIVFEDDIHFSKSATVLLKQFEWLPKKFDVIKLETMYERVVINKGVSLVLGHMLCRHMCMAGYIISQQGAKKLLAMTEKLGIDRPVDHIMFDRLIEQKNSSVHQTFPALCIQDKIYNRDSVRFGSVLEDARKVVIAKQKPSGFEKVSIELIRVFAQLSPKRIGYTGWLIMKGYKKRKINFPQ</sequence>
<evidence type="ECO:0000259" key="1">
    <source>
        <dbReference type="Pfam" id="PF01755"/>
    </source>
</evidence>
<name>A0A0M4TD89_9GAMM</name>
<accession>A0A0M4TD89</accession>
<organism evidence="2 3">
    <name type="scientific">Psychrobacter urativorans</name>
    <dbReference type="NCBI Taxonomy" id="45610"/>
    <lineage>
        <taxon>Bacteria</taxon>
        <taxon>Pseudomonadati</taxon>
        <taxon>Pseudomonadota</taxon>
        <taxon>Gammaproteobacteria</taxon>
        <taxon>Moraxellales</taxon>
        <taxon>Moraxellaceae</taxon>
        <taxon>Psychrobacter</taxon>
    </lineage>
</organism>
<dbReference type="Pfam" id="PF01755">
    <property type="entry name" value="Glyco_transf_25"/>
    <property type="match status" value="1"/>
</dbReference>
<evidence type="ECO:0000313" key="2">
    <source>
        <dbReference type="EMBL" id="ALF58741.1"/>
    </source>
</evidence>
<gene>
    <name evidence="2" type="ORF">AOC03_00660</name>
</gene>
<proteinExistence type="predicted"/>
<dbReference type="STRING" id="45610.AOC03_00660"/>
<reference evidence="2 3" key="1">
    <citation type="submission" date="2015-09" db="EMBL/GenBank/DDBJ databases">
        <title>Complete genome of Psychrobacter urativorans R10.10B.</title>
        <authorList>
            <person name="See-Too W.S."/>
            <person name="Chan K.G."/>
        </authorList>
    </citation>
    <scope>NUCLEOTIDE SEQUENCE [LARGE SCALE GENOMIC DNA]</scope>
    <source>
        <strain evidence="2 3">R10.10B</strain>
    </source>
</reference>
<dbReference type="InterPro" id="IPR002654">
    <property type="entry name" value="Glyco_trans_25"/>
</dbReference>
<protein>
    <recommendedName>
        <fullName evidence="1">Glycosyl transferase family 25 domain-containing protein</fullName>
    </recommendedName>
</protein>
<evidence type="ECO:0000313" key="3">
    <source>
        <dbReference type="Proteomes" id="UP000059847"/>
    </source>
</evidence>